<protein>
    <submittedName>
        <fullName evidence="1">Uncharacterized protein</fullName>
    </submittedName>
</protein>
<feature type="non-terminal residue" evidence="1">
    <location>
        <position position="88"/>
    </location>
</feature>
<keyword evidence="2" id="KW-1185">Reference proteome</keyword>
<accession>A0A0V1F781</accession>
<dbReference type="EMBL" id="JYDT01000205">
    <property type="protein sequence ID" value="KRY81774.1"/>
    <property type="molecule type" value="Genomic_DNA"/>
</dbReference>
<feature type="non-terminal residue" evidence="1">
    <location>
        <position position="1"/>
    </location>
</feature>
<comment type="caution">
    <text evidence="1">The sequence shown here is derived from an EMBL/GenBank/DDBJ whole genome shotgun (WGS) entry which is preliminary data.</text>
</comment>
<dbReference type="Proteomes" id="UP000054995">
    <property type="component" value="Unassembled WGS sequence"/>
</dbReference>
<sequence length="88" mass="10216">LASQTMAVQDLSCHPLHILQKAMLVHDTEAMCIAFNCFNEDFINNQKLHPKIRRAFLLYKLRFTLNSDHKTIALEMSEKAFLCIEDVH</sequence>
<evidence type="ECO:0000313" key="1">
    <source>
        <dbReference type="EMBL" id="KRY81774.1"/>
    </source>
</evidence>
<dbReference type="AlphaFoldDB" id="A0A0V1F781"/>
<gene>
    <name evidence="1" type="ORF">T4D_11109</name>
</gene>
<organism evidence="1 2">
    <name type="scientific">Trichinella pseudospiralis</name>
    <name type="common">Parasitic roundworm</name>
    <dbReference type="NCBI Taxonomy" id="6337"/>
    <lineage>
        <taxon>Eukaryota</taxon>
        <taxon>Metazoa</taxon>
        <taxon>Ecdysozoa</taxon>
        <taxon>Nematoda</taxon>
        <taxon>Enoplea</taxon>
        <taxon>Dorylaimia</taxon>
        <taxon>Trichinellida</taxon>
        <taxon>Trichinellidae</taxon>
        <taxon>Trichinella</taxon>
    </lineage>
</organism>
<reference evidence="1 2" key="1">
    <citation type="submission" date="2015-01" db="EMBL/GenBank/DDBJ databases">
        <title>Evolution of Trichinella species and genotypes.</title>
        <authorList>
            <person name="Korhonen P.K."/>
            <person name="Edoardo P."/>
            <person name="Giuseppe L.R."/>
            <person name="Gasser R.B."/>
        </authorList>
    </citation>
    <scope>NUCLEOTIDE SEQUENCE [LARGE SCALE GENOMIC DNA]</scope>
    <source>
        <strain evidence="1">ISS470</strain>
    </source>
</reference>
<evidence type="ECO:0000313" key="2">
    <source>
        <dbReference type="Proteomes" id="UP000054995"/>
    </source>
</evidence>
<proteinExistence type="predicted"/>
<name>A0A0V1F781_TRIPS</name>